<dbReference type="Gene3D" id="3.30.470.20">
    <property type="entry name" value="ATP-grasp fold, B domain"/>
    <property type="match status" value="1"/>
</dbReference>
<name>A0A445MSF5_9BACT</name>
<gene>
    <name evidence="4" type="ORF">PITCH_A1310002</name>
</gene>
<organism evidence="4">
    <name type="scientific">uncultured Desulfobacterium sp</name>
    <dbReference type="NCBI Taxonomy" id="201089"/>
    <lineage>
        <taxon>Bacteria</taxon>
        <taxon>Pseudomonadati</taxon>
        <taxon>Thermodesulfobacteriota</taxon>
        <taxon>Desulfobacteria</taxon>
        <taxon>Desulfobacterales</taxon>
        <taxon>Desulfobacteriaceae</taxon>
        <taxon>Desulfobacterium</taxon>
        <taxon>environmental samples</taxon>
    </lineage>
</organism>
<keyword evidence="3" id="KW-0067">ATP-binding</keyword>
<dbReference type="EMBL" id="OJIN01000037">
    <property type="protein sequence ID" value="SPD72373.1"/>
    <property type="molecule type" value="Genomic_DNA"/>
</dbReference>
<dbReference type="GO" id="GO:0005524">
    <property type="term" value="F:ATP binding"/>
    <property type="evidence" value="ECO:0007669"/>
    <property type="project" value="UniProtKB-KW"/>
</dbReference>
<dbReference type="InterPro" id="IPR051538">
    <property type="entry name" value="Acyl-CoA_Synth/Transferase"/>
</dbReference>
<reference evidence="4" key="1">
    <citation type="submission" date="2018-01" db="EMBL/GenBank/DDBJ databases">
        <authorList>
            <person name="Regsiter A."/>
            <person name="William W."/>
        </authorList>
    </citation>
    <scope>NUCLEOTIDE SEQUENCE</scope>
    <source>
        <strain evidence="4">TRIP AH-1</strain>
    </source>
</reference>
<accession>A0A445MSF5</accession>
<dbReference type="SUPFAM" id="SSF56059">
    <property type="entry name" value="Glutathione synthetase ATP-binding domain-like"/>
    <property type="match status" value="1"/>
</dbReference>
<proteinExistence type="predicted"/>
<dbReference type="InterPro" id="IPR013815">
    <property type="entry name" value="ATP_grasp_subdomain_1"/>
</dbReference>
<evidence type="ECO:0000313" key="4">
    <source>
        <dbReference type="EMBL" id="SPD72373.1"/>
    </source>
</evidence>
<dbReference type="Pfam" id="PF13549">
    <property type="entry name" value="ATP-grasp_5"/>
    <property type="match status" value="1"/>
</dbReference>
<evidence type="ECO:0000256" key="1">
    <source>
        <dbReference type="ARBA" id="ARBA00022598"/>
    </source>
</evidence>
<keyword evidence="1" id="KW-0436">Ligase</keyword>
<dbReference type="GO" id="GO:0016874">
    <property type="term" value="F:ligase activity"/>
    <property type="evidence" value="ECO:0007669"/>
    <property type="project" value="UniProtKB-KW"/>
</dbReference>
<protein>
    <submittedName>
        <fullName evidence="4">ATP-grasp domain-containing protein</fullName>
    </submittedName>
</protein>
<dbReference type="Gene3D" id="3.30.1490.20">
    <property type="entry name" value="ATP-grasp fold, A domain"/>
    <property type="match status" value="1"/>
</dbReference>
<dbReference type="AlphaFoldDB" id="A0A445MSF5"/>
<keyword evidence="2" id="KW-0547">Nucleotide-binding</keyword>
<sequence>MTLFFKGCSSDIAHKTEKGLIKLDLRSKEEAVSAFEEICARMGTGTSVLVQEMVKGHRELVIGLSRDPQFGPCVMFGLGGFLRKS</sequence>
<dbReference type="PANTHER" id="PTHR43334:SF1">
    <property type="entry name" value="3-HYDROXYPROPIONATE--COA LIGASE [ADP-FORMING]"/>
    <property type="match status" value="1"/>
</dbReference>
<evidence type="ECO:0000256" key="3">
    <source>
        <dbReference type="ARBA" id="ARBA00022840"/>
    </source>
</evidence>
<evidence type="ECO:0000256" key="2">
    <source>
        <dbReference type="ARBA" id="ARBA00022741"/>
    </source>
</evidence>
<dbReference type="PANTHER" id="PTHR43334">
    <property type="entry name" value="ACETATE--COA LIGASE [ADP-FORMING]"/>
    <property type="match status" value="1"/>
</dbReference>